<protein>
    <submittedName>
        <fullName evidence="1">Uncharacterized protein</fullName>
    </submittedName>
</protein>
<organism evidence="1 2">
    <name type="scientific">Tissierella simiarum</name>
    <dbReference type="NCBI Taxonomy" id="2841534"/>
    <lineage>
        <taxon>Bacteria</taxon>
        <taxon>Bacillati</taxon>
        <taxon>Bacillota</taxon>
        <taxon>Tissierellia</taxon>
        <taxon>Tissierellales</taxon>
        <taxon>Tissierellaceae</taxon>
        <taxon>Tissierella</taxon>
    </lineage>
</organism>
<evidence type="ECO:0000313" key="1">
    <source>
        <dbReference type="EMBL" id="MBU5438292.1"/>
    </source>
</evidence>
<keyword evidence="2" id="KW-1185">Reference proteome</keyword>
<comment type="caution">
    <text evidence="1">The sequence shown here is derived from an EMBL/GenBank/DDBJ whole genome shotgun (WGS) entry which is preliminary data.</text>
</comment>
<dbReference type="RefSeq" id="WP_216519283.1">
    <property type="nucleotide sequence ID" value="NZ_JAHLPM010000007.1"/>
</dbReference>
<sequence length="112" mass="12543">MAVKKNTNSPEETVNVIETKKAKTENEGYKHFVYIGPSLPGGKLKSNIVLCGGIEEIKTYYKEVLEEYPEIVRLIVPVHKLGEMKAKVQAPGNVINKYYNDIASAMSNNKEE</sequence>
<evidence type="ECO:0000313" key="2">
    <source>
        <dbReference type="Proteomes" id="UP000749471"/>
    </source>
</evidence>
<dbReference type="EMBL" id="JAHLPM010000007">
    <property type="protein sequence ID" value="MBU5438292.1"/>
    <property type="molecule type" value="Genomic_DNA"/>
</dbReference>
<accession>A0ABS6E5T8</accession>
<proteinExistence type="predicted"/>
<gene>
    <name evidence="1" type="ORF">KQI42_09745</name>
</gene>
<dbReference type="Proteomes" id="UP000749471">
    <property type="component" value="Unassembled WGS sequence"/>
</dbReference>
<reference evidence="1 2" key="1">
    <citation type="submission" date="2021-06" db="EMBL/GenBank/DDBJ databases">
        <authorList>
            <person name="Sun Q."/>
            <person name="Li D."/>
        </authorList>
    </citation>
    <scope>NUCLEOTIDE SEQUENCE [LARGE SCALE GENOMIC DNA]</scope>
    <source>
        <strain evidence="1 2">MSJ-40</strain>
    </source>
</reference>
<name>A0ABS6E5T8_9FIRM</name>